<protein>
    <submittedName>
        <fullName evidence="2">Uncharacterized protein</fullName>
    </submittedName>
</protein>
<gene>
    <name evidence="2" type="ORF">J2776_002881</name>
</gene>
<dbReference type="EMBL" id="JAVDQN010000002">
    <property type="protein sequence ID" value="MDR6376181.1"/>
    <property type="molecule type" value="Genomic_DNA"/>
</dbReference>
<comment type="caution">
    <text evidence="2">The sequence shown here is derived from an EMBL/GenBank/DDBJ whole genome shotgun (WGS) entry which is preliminary data.</text>
</comment>
<evidence type="ECO:0000256" key="1">
    <source>
        <dbReference type="SAM" id="MobiDB-lite"/>
    </source>
</evidence>
<keyword evidence="3" id="KW-1185">Reference proteome</keyword>
<feature type="region of interest" description="Disordered" evidence="1">
    <location>
        <begin position="83"/>
        <end position="149"/>
    </location>
</feature>
<proteinExistence type="predicted"/>
<reference evidence="2 3" key="1">
    <citation type="submission" date="2023-07" db="EMBL/GenBank/DDBJ databases">
        <title>Sorghum-associated microbial communities from plants grown in Nebraska, USA.</title>
        <authorList>
            <person name="Schachtman D."/>
        </authorList>
    </citation>
    <scope>NUCLEOTIDE SEQUENCE [LARGE SCALE GENOMIC DNA]</scope>
    <source>
        <strain evidence="2 3">DS1039</strain>
    </source>
</reference>
<accession>A0ABU1KYZ2</accession>
<evidence type="ECO:0000313" key="2">
    <source>
        <dbReference type="EMBL" id="MDR6376181.1"/>
    </source>
</evidence>
<feature type="compositionally biased region" description="Polar residues" evidence="1">
    <location>
        <begin position="83"/>
        <end position="108"/>
    </location>
</feature>
<sequence>MRFVARSCAYASDAHLRLENSFEISGPNYFSTSDAMLSKVQYTCYRDHTINENEPIMIRLAQRHLALSVSILILIWQNAALASGNTPSSSPSAQVPGARTTSSVTIRESVSKWRAPPGQAAQNEQRNRDIAAYATGVPTQNAKRPEASK</sequence>
<name>A0ABU1KYZ2_9BURK</name>
<evidence type="ECO:0000313" key="3">
    <source>
        <dbReference type="Proteomes" id="UP001185254"/>
    </source>
</evidence>
<organism evidence="2 3">
    <name type="scientific">Paraburkholderia caledonica</name>
    <dbReference type="NCBI Taxonomy" id="134536"/>
    <lineage>
        <taxon>Bacteria</taxon>
        <taxon>Pseudomonadati</taxon>
        <taxon>Pseudomonadota</taxon>
        <taxon>Betaproteobacteria</taxon>
        <taxon>Burkholderiales</taxon>
        <taxon>Burkholderiaceae</taxon>
        <taxon>Paraburkholderia</taxon>
    </lineage>
</organism>
<dbReference type="Proteomes" id="UP001185254">
    <property type="component" value="Unassembled WGS sequence"/>
</dbReference>